<dbReference type="RefSeq" id="WP_019401776.1">
    <property type="nucleotide sequence ID" value="NZ_JACIEN010000009.1"/>
</dbReference>
<comment type="caution">
    <text evidence="1">The sequence shown here is derived from an EMBL/GenBank/DDBJ whole genome shotgun (WGS) entry which is preliminary data.</text>
</comment>
<accession>A0A840C421</accession>
<dbReference type="Proteomes" id="UP000577362">
    <property type="component" value="Unassembled WGS sequence"/>
</dbReference>
<name>A0A840C421_9HYPH</name>
<keyword evidence="2" id="KW-1185">Reference proteome</keyword>
<protein>
    <submittedName>
        <fullName evidence="1">Uncharacterized protein</fullName>
    </submittedName>
</protein>
<sequence length="143" mass="15040">MKPSIPLLAAIATGVVFSAAAAIGIVTLLRGEAPAGSGLGLDPFRAAVGEVREAYCRYALAQLVPGAGSPRLVNMRERGEPPVVVLTFDAGTQRSISCEFVPPDLIAGHTRLAVITLDAEPVSVERLDGVNVALAHEERLFRR</sequence>
<evidence type="ECO:0000313" key="2">
    <source>
        <dbReference type="Proteomes" id="UP000577362"/>
    </source>
</evidence>
<evidence type="ECO:0000313" key="1">
    <source>
        <dbReference type="EMBL" id="MBB4019860.1"/>
    </source>
</evidence>
<dbReference type="EMBL" id="JACIEN010000009">
    <property type="protein sequence ID" value="MBB4019860.1"/>
    <property type="molecule type" value="Genomic_DNA"/>
</dbReference>
<dbReference type="AlphaFoldDB" id="A0A840C421"/>
<reference evidence="1 2" key="1">
    <citation type="submission" date="2020-08" db="EMBL/GenBank/DDBJ databases">
        <title>Genomic Encyclopedia of Type Strains, Phase IV (KMG-IV): sequencing the most valuable type-strain genomes for metagenomic binning, comparative biology and taxonomic classification.</title>
        <authorList>
            <person name="Goeker M."/>
        </authorList>
    </citation>
    <scope>NUCLEOTIDE SEQUENCE [LARGE SCALE GENOMIC DNA]</scope>
    <source>
        <strain evidence="1 2">DSM 103737</strain>
    </source>
</reference>
<gene>
    <name evidence="1" type="ORF">GGR16_004920</name>
</gene>
<proteinExistence type="predicted"/>
<organism evidence="1 2">
    <name type="scientific">Chelatococcus caeni</name>
    <dbReference type="NCBI Taxonomy" id="1348468"/>
    <lineage>
        <taxon>Bacteria</taxon>
        <taxon>Pseudomonadati</taxon>
        <taxon>Pseudomonadota</taxon>
        <taxon>Alphaproteobacteria</taxon>
        <taxon>Hyphomicrobiales</taxon>
        <taxon>Chelatococcaceae</taxon>
        <taxon>Chelatococcus</taxon>
    </lineage>
</organism>